<accession>A0A9P4H7W4</accession>
<sequence length="223" mass="24976">MLLTAANTQNPHSSEMTGFYPTPSKSTPTGTGSISTGCAHQRQDCPKTDIHQEGGPFCLCELRFHTGDQCFPHFVKGANGKTVETPGNQHWAWSIDVAPRGYVCPLVYARFAKYGDAISDGLEGCNILITNPTEDWALEQKPEDAVGTVAGRVKDIVYGNNICNQCDNDTVASDRRLLQSQKWKFQYHNEMTTPISPWQYKPRTGRSNHELLKPDEYYHEHDL</sequence>
<dbReference type="Proteomes" id="UP000799777">
    <property type="component" value="Unassembled WGS sequence"/>
</dbReference>
<dbReference type="AlphaFoldDB" id="A0A9P4H7W4"/>
<keyword evidence="3" id="KW-1185">Reference proteome</keyword>
<evidence type="ECO:0000313" key="3">
    <source>
        <dbReference type="Proteomes" id="UP000799777"/>
    </source>
</evidence>
<feature type="compositionally biased region" description="Polar residues" evidence="1">
    <location>
        <begin position="1"/>
        <end position="16"/>
    </location>
</feature>
<gene>
    <name evidence="2" type="ORF">EK21DRAFT_89534</name>
</gene>
<feature type="compositionally biased region" description="Low complexity" evidence="1">
    <location>
        <begin position="21"/>
        <end position="35"/>
    </location>
</feature>
<dbReference type="EMBL" id="ML978197">
    <property type="protein sequence ID" value="KAF2029753.1"/>
    <property type="molecule type" value="Genomic_DNA"/>
</dbReference>
<protein>
    <submittedName>
        <fullName evidence="2">Uncharacterized protein</fullName>
    </submittedName>
</protein>
<proteinExistence type="predicted"/>
<feature type="region of interest" description="Disordered" evidence="1">
    <location>
        <begin position="1"/>
        <end position="35"/>
    </location>
</feature>
<name>A0A9P4H7W4_9PLEO</name>
<dbReference type="OrthoDB" id="10440528at2759"/>
<organism evidence="2 3">
    <name type="scientific">Setomelanomma holmii</name>
    <dbReference type="NCBI Taxonomy" id="210430"/>
    <lineage>
        <taxon>Eukaryota</taxon>
        <taxon>Fungi</taxon>
        <taxon>Dikarya</taxon>
        <taxon>Ascomycota</taxon>
        <taxon>Pezizomycotina</taxon>
        <taxon>Dothideomycetes</taxon>
        <taxon>Pleosporomycetidae</taxon>
        <taxon>Pleosporales</taxon>
        <taxon>Pleosporineae</taxon>
        <taxon>Phaeosphaeriaceae</taxon>
        <taxon>Setomelanomma</taxon>
    </lineage>
</organism>
<evidence type="ECO:0000313" key="2">
    <source>
        <dbReference type="EMBL" id="KAF2029753.1"/>
    </source>
</evidence>
<evidence type="ECO:0000256" key="1">
    <source>
        <dbReference type="SAM" id="MobiDB-lite"/>
    </source>
</evidence>
<reference evidence="2" key="1">
    <citation type="journal article" date="2020" name="Stud. Mycol.">
        <title>101 Dothideomycetes genomes: a test case for predicting lifestyles and emergence of pathogens.</title>
        <authorList>
            <person name="Haridas S."/>
            <person name="Albert R."/>
            <person name="Binder M."/>
            <person name="Bloem J."/>
            <person name="Labutti K."/>
            <person name="Salamov A."/>
            <person name="Andreopoulos B."/>
            <person name="Baker S."/>
            <person name="Barry K."/>
            <person name="Bills G."/>
            <person name="Bluhm B."/>
            <person name="Cannon C."/>
            <person name="Castanera R."/>
            <person name="Culley D."/>
            <person name="Daum C."/>
            <person name="Ezra D."/>
            <person name="Gonzalez J."/>
            <person name="Henrissat B."/>
            <person name="Kuo A."/>
            <person name="Liang C."/>
            <person name="Lipzen A."/>
            <person name="Lutzoni F."/>
            <person name="Magnuson J."/>
            <person name="Mondo S."/>
            <person name="Nolan M."/>
            <person name="Ohm R."/>
            <person name="Pangilinan J."/>
            <person name="Park H.-J."/>
            <person name="Ramirez L."/>
            <person name="Alfaro M."/>
            <person name="Sun H."/>
            <person name="Tritt A."/>
            <person name="Yoshinaga Y."/>
            <person name="Zwiers L.-H."/>
            <person name="Turgeon B."/>
            <person name="Goodwin S."/>
            <person name="Spatafora J."/>
            <person name="Crous P."/>
            <person name="Grigoriev I."/>
        </authorList>
    </citation>
    <scope>NUCLEOTIDE SEQUENCE</scope>
    <source>
        <strain evidence="2">CBS 110217</strain>
    </source>
</reference>
<comment type="caution">
    <text evidence="2">The sequence shown here is derived from an EMBL/GenBank/DDBJ whole genome shotgun (WGS) entry which is preliminary data.</text>
</comment>